<evidence type="ECO:0000256" key="11">
    <source>
        <dbReference type="SAM" id="MobiDB-lite"/>
    </source>
</evidence>
<dbReference type="EMBL" id="MFID01000032">
    <property type="protein sequence ID" value="OGF80624.1"/>
    <property type="molecule type" value="Genomic_DNA"/>
</dbReference>
<evidence type="ECO:0000313" key="15">
    <source>
        <dbReference type="Proteomes" id="UP000178114"/>
    </source>
</evidence>
<evidence type="ECO:0000256" key="6">
    <source>
        <dbReference type="ARBA" id="ARBA00022842"/>
    </source>
</evidence>
<feature type="site" description="Interaction with DNA" evidence="10">
    <location>
        <position position="149"/>
    </location>
</feature>
<dbReference type="Gene3D" id="3.40.50.140">
    <property type="match status" value="1"/>
</dbReference>
<dbReference type="AlphaFoldDB" id="A0A1F5WYA4"/>
<feature type="site" description="Interaction with DNA" evidence="10">
    <location>
        <position position="484"/>
    </location>
</feature>
<dbReference type="EC" id="5.6.2.1" evidence="10"/>
<protein>
    <recommendedName>
        <fullName evidence="10">DNA topoisomerase 1</fullName>
        <ecNumber evidence="10">5.6.2.1</ecNumber>
    </recommendedName>
    <alternativeName>
        <fullName evidence="10">DNA topoisomerase I</fullName>
    </alternativeName>
</protein>
<feature type="site" description="Interaction with DNA" evidence="10">
    <location>
        <position position="140"/>
    </location>
</feature>
<feature type="compositionally biased region" description="Basic and acidic residues" evidence="11">
    <location>
        <begin position="339"/>
        <end position="348"/>
    </location>
</feature>
<evidence type="ECO:0000256" key="1">
    <source>
        <dbReference type="ARBA" id="ARBA00000213"/>
    </source>
</evidence>
<reference evidence="14 15" key="1">
    <citation type="journal article" date="2016" name="Nat. Commun.">
        <title>Thousands of microbial genomes shed light on interconnected biogeochemical processes in an aquifer system.</title>
        <authorList>
            <person name="Anantharaman K."/>
            <person name="Brown C.T."/>
            <person name="Hug L.A."/>
            <person name="Sharon I."/>
            <person name="Castelle C.J."/>
            <person name="Probst A.J."/>
            <person name="Thomas B.C."/>
            <person name="Singh A."/>
            <person name="Wilkins M.J."/>
            <person name="Karaoz U."/>
            <person name="Brodie E.L."/>
            <person name="Williams K.H."/>
            <person name="Hubbard S.S."/>
            <person name="Banfield J.F."/>
        </authorList>
    </citation>
    <scope>NUCLEOTIDE SEQUENCE [LARGE SCALE GENOMIC DNA]</scope>
</reference>
<dbReference type="SMART" id="SM00493">
    <property type="entry name" value="TOPRIM"/>
    <property type="match status" value="1"/>
</dbReference>
<evidence type="ECO:0000313" key="14">
    <source>
        <dbReference type="EMBL" id="OGF80624.1"/>
    </source>
</evidence>
<evidence type="ECO:0000256" key="5">
    <source>
        <dbReference type="ARBA" id="ARBA00022833"/>
    </source>
</evidence>
<dbReference type="CDD" id="cd03363">
    <property type="entry name" value="TOPRIM_TopoIA_TopoI"/>
    <property type="match status" value="1"/>
</dbReference>
<evidence type="ECO:0000259" key="13">
    <source>
        <dbReference type="PROSITE" id="PS52039"/>
    </source>
</evidence>
<evidence type="ECO:0000256" key="4">
    <source>
        <dbReference type="ARBA" id="ARBA00022771"/>
    </source>
</evidence>
<feature type="region of interest" description="Disordered" evidence="11">
    <location>
        <begin position="695"/>
        <end position="724"/>
    </location>
</feature>
<dbReference type="InterPro" id="IPR000380">
    <property type="entry name" value="Topo_IA"/>
</dbReference>
<keyword evidence="5" id="KW-0862">Zinc</keyword>
<evidence type="ECO:0000259" key="12">
    <source>
        <dbReference type="PROSITE" id="PS50880"/>
    </source>
</evidence>
<dbReference type="Gene3D" id="1.10.460.10">
    <property type="entry name" value="Topoisomerase I, domain 2"/>
    <property type="match status" value="1"/>
</dbReference>
<keyword evidence="7 10" id="KW-0799">Topoisomerase</keyword>
<dbReference type="Gene3D" id="1.10.290.10">
    <property type="entry name" value="Topoisomerase I, domain 4"/>
    <property type="match status" value="1"/>
</dbReference>
<dbReference type="Proteomes" id="UP000178114">
    <property type="component" value="Unassembled WGS sequence"/>
</dbReference>
<feature type="site" description="Interaction with DNA" evidence="10">
    <location>
        <position position="31"/>
    </location>
</feature>
<dbReference type="GO" id="GO:0003917">
    <property type="term" value="F:DNA topoisomerase type I (single strand cut, ATP-independent) activity"/>
    <property type="evidence" value="ECO:0007669"/>
    <property type="project" value="UniProtKB-UniRule"/>
</dbReference>
<dbReference type="Pfam" id="PF01396">
    <property type="entry name" value="Zn_ribbon_Top1"/>
    <property type="match status" value="2"/>
</dbReference>
<evidence type="ECO:0000256" key="9">
    <source>
        <dbReference type="ARBA" id="ARBA00023235"/>
    </source>
</evidence>
<feature type="site" description="Interaction with DNA" evidence="10">
    <location>
        <position position="299"/>
    </location>
</feature>
<dbReference type="InterPro" id="IPR013826">
    <property type="entry name" value="Topo_IA_cen_sub3"/>
</dbReference>
<evidence type="ECO:0000256" key="7">
    <source>
        <dbReference type="ARBA" id="ARBA00023029"/>
    </source>
</evidence>
<keyword evidence="9 10" id="KW-0413">Isomerase</keyword>
<evidence type="ECO:0000256" key="8">
    <source>
        <dbReference type="ARBA" id="ARBA00023125"/>
    </source>
</evidence>
<dbReference type="Gene3D" id="3.30.65.10">
    <property type="entry name" value="Bacterial Topoisomerase I, domain 1"/>
    <property type="match status" value="1"/>
</dbReference>
<dbReference type="PANTHER" id="PTHR42785:SF1">
    <property type="entry name" value="DNA TOPOISOMERASE"/>
    <property type="match status" value="1"/>
</dbReference>
<proteinExistence type="inferred from homology"/>
<evidence type="ECO:0000256" key="3">
    <source>
        <dbReference type="ARBA" id="ARBA00022723"/>
    </source>
</evidence>
<evidence type="ECO:0000256" key="10">
    <source>
        <dbReference type="HAMAP-Rule" id="MF_00952"/>
    </source>
</evidence>
<feature type="site" description="Interaction with DNA" evidence="10">
    <location>
        <position position="144"/>
    </location>
</feature>
<dbReference type="GO" id="GO:0003677">
    <property type="term" value="F:DNA binding"/>
    <property type="evidence" value="ECO:0007669"/>
    <property type="project" value="UniProtKB-KW"/>
</dbReference>
<dbReference type="InterPro" id="IPR028612">
    <property type="entry name" value="Topoisom_1_IA"/>
</dbReference>
<keyword evidence="6" id="KW-0460">Magnesium</keyword>
<dbReference type="GO" id="GO:0006265">
    <property type="term" value="P:DNA topological change"/>
    <property type="evidence" value="ECO:0007669"/>
    <property type="project" value="UniProtKB-UniRule"/>
</dbReference>
<dbReference type="Pfam" id="PF01131">
    <property type="entry name" value="Topoisom_bac"/>
    <property type="match status" value="1"/>
</dbReference>
<dbReference type="InterPro" id="IPR013824">
    <property type="entry name" value="Topo_IA_cen_sub1"/>
</dbReference>
<dbReference type="NCBIfam" id="TIGR01051">
    <property type="entry name" value="topA_bact"/>
    <property type="match status" value="1"/>
</dbReference>
<comment type="caution">
    <text evidence="14">The sequence shown here is derived from an EMBL/GenBank/DDBJ whole genome shotgun (WGS) entry which is preliminary data.</text>
</comment>
<dbReference type="InterPro" id="IPR003602">
    <property type="entry name" value="Topo_IA_DNA-bd_dom"/>
</dbReference>
<comment type="subunit">
    <text evidence="10">Monomer.</text>
</comment>
<feature type="region of interest" description="Disordered" evidence="11">
    <location>
        <begin position="337"/>
        <end position="359"/>
    </location>
</feature>
<dbReference type="PRINTS" id="PR00417">
    <property type="entry name" value="PRTPISMRASEI"/>
</dbReference>
<keyword evidence="3" id="KW-0479">Metal-binding</keyword>
<feature type="region of interest" description="Interaction with DNA" evidence="10">
    <location>
        <begin position="164"/>
        <end position="169"/>
    </location>
</feature>
<feature type="domain" description="Topo IA-type catalytic" evidence="13">
    <location>
        <begin position="130"/>
        <end position="553"/>
    </location>
</feature>
<dbReference type="InterPro" id="IPR023405">
    <property type="entry name" value="Topo_IA_core_domain"/>
</dbReference>
<dbReference type="SUPFAM" id="SSF57783">
    <property type="entry name" value="Zinc beta-ribbon"/>
    <property type="match status" value="1"/>
</dbReference>
<dbReference type="InterPro" id="IPR034149">
    <property type="entry name" value="TOPRIM_TopoI"/>
</dbReference>
<comment type="similarity">
    <text evidence="2 10">Belongs to the type IA topoisomerase family.</text>
</comment>
<feature type="active site" description="O-(5'-phospho-DNA)-tyrosine intermediate" evidence="10">
    <location>
        <position position="297"/>
    </location>
</feature>
<feature type="site" description="Interaction with DNA" evidence="10">
    <location>
        <position position="141"/>
    </location>
</feature>
<dbReference type="HAMAP" id="MF_00952">
    <property type="entry name" value="Topoisom_1_prok"/>
    <property type="match status" value="1"/>
</dbReference>
<keyword evidence="8 10" id="KW-0238">DNA-binding</keyword>
<keyword evidence="4" id="KW-0863">Zinc-finger</keyword>
<evidence type="ECO:0000256" key="2">
    <source>
        <dbReference type="ARBA" id="ARBA00009446"/>
    </source>
</evidence>
<dbReference type="STRING" id="1798351.A2930_02995"/>
<dbReference type="InterPro" id="IPR013825">
    <property type="entry name" value="Topo_IA_cen_sub2"/>
</dbReference>
<dbReference type="Gene3D" id="2.70.20.10">
    <property type="entry name" value="Topoisomerase I, domain 3"/>
    <property type="match status" value="1"/>
</dbReference>
<organism evidence="14 15">
    <name type="scientific">Candidatus Giovannonibacteria bacterium RIFCSPLOWO2_01_FULL_45_34</name>
    <dbReference type="NCBI Taxonomy" id="1798351"/>
    <lineage>
        <taxon>Bacteria</taxon>
        <taxon>Candidatus Giovannoniibacteriota</taxon>
    </lineage>
</organism>
<dbReference type="InterPro" id="IPR013497">
    <property type="entry name" value="Topo_IA_cen"/>
</dbReference>
<dbReference type="GO" id="GO:0005694">
    <property type="term" value="C:chromosome"/>
    <property type="evidence" value="ECO:0007669"/>
    <property type="project" value="InterPro"/>
</dbReference>
<dbReference type="InterPro" id="IPR005733">
    <property type="entry name" value="TopoI_bac-type"/>
</dbReference>
<dbReference type="InterPro" id="IPR006171">
    <property type="entry name" value="TOPRIM_dom"/>
</dbReference>
<dbReference type="SMART" id="SM00436">
    <property type="entry name" value="TOP1Bc"/>
    <property type="match status" value="1"/>
</dbReference>
<dbReference type="InterPro" id="IPR003601">
    <property type="entry name" value="Topo_IA_2"/>
</dbReference>
<dbReference type="SMART" id="SM00437">
    <property type="entry name" value="TOP1Ac"/>
    <property type="match status" value="1"/>
</dbReference>
<comment type="catalytic activity">
    <reaction evidence="1 10">
        <text>ATP-independent breakage of single-stranded DNA, followed by passage and rejoining.</text>
        <dbReference type="EC" id="5.6.2.1"/>
    </reaction>
</comment>
<dbReference type="PANTHER" id="PTHR42785">
    <property type="entry name" value="DNA TOPOISOMERASE, TYPE IA, CORE"/>
    <property type="match status" value="1"/>
</dbReference>
<dbReference type="Pfam" id="PF01751">
    <property type="entry name" value="Toprim"/>
    <property type="match status" value="1"/>
</dbReference>
<dbReference type="PROSITE" id="PS52039">
    <property type="entry name" value="TOPO_IA_2"/>
    <property type="match status" value="1"/>
</dbReference>
<comment type="function">
    <text evidence="10">Releases the supercoiling and torsional tension of DNA, which is introduced during the DNA replication and transcription, by transiently cleaving and rejoining one strand of the DNA duplex. Introduces a single-strand break via transesterification at a target site in duplex DNA. The scissile phosphodiester is attacked by the catalytic tyrosine of the enzyme, resulting in the formation of a DNA-(5'-phosphotyrosyl)-enzyme intermediate and the expulsion of a 3'-OH DNA strand. The free DNA strand then undergoes passage around the unbroken strand, thus removing DNA supercoils. Finally, in the religation step, the DNA 3'-OH attacks the covalent intermediate to expel the active-site tyrosine and restore the DNA phosphodiester backbone.</text>
</comment>
<feature type="domain" description="Toprim" evidence="12">
    <location>
        <begin position="1"/>
        <end position="114"/>
    </location>
</feature>
<dbReference type="PROSITE" id="PS50880">
    <property type="entry name" value="TOPRIM"/>
    <property type="match status" value="1"/>
</dbReference>
<dbReference type="PROSITE" id="PS00396">
    <property type="entry name" value="TOPO_IA_1"/>
    <property type="match status" value="1"/>
</dbReference>
<gene>
    <name evidence="10" type="primary">topA</name>
    <name evidence="14" type="ORF">A2930_02995</name>
</gene>
<dbReference type="CDD" id="cd00186">
    <property type="entry name" value="TOP1Ac"/>
    <property type="match status" value="1"/>
</dbReference>
<accession>A0A1F5WYA4</accession>
<dbReference type="SUPFAM" id="SSF56712">
    <property type="entry name" value="Prokaryotic type I DNA topoisomerase"/>
    <property type="match status" value="1"/>
</dbReference>
<feature type="site" description="Interaction with DNA" evidence="10">
    <location>
        <position position="156"/>
    </location>
</feature>
<dbReference type="InterPro" id="IPR023406">
    <property type="entry name" value="Topo_IA_AS"/>
</dbReference>
<dbReference type="GO" id="GO:0008270">
    <property type="term" value="F:zinc ion binding"/>
    <property type="evidence" value="ECO:0007669"/>
    <property type="project" value="UniProtKB-KW"/>
</dbReference>
<sequence>MKLIIVESPTKARTISKFLGKGFHIESSFGHVRDLPKSQLGVDPENNFQPKYIVPLKAKKNLNVLKKQAAKADEIILATDEDREGEAIAWHLLSALGIEDKPGDKIHRIVFHEITERAIKEALKNPRDIDMNLVNAQQARRILDRLVGYKLSPFLWKKVARGLSAGRVQSVAVRLITEREAEIDAFKKDEYWTVEGMFAKEIHPPAGGFKGELYKIAGKTLEKFGIKNENEAKKIPANLAGASAKVVSAEKSSQLKHSAAPFTTSTLQQTAFQRLRFSAKQTMVLAQRLYEQGFITYMRTDSLNLSQDSLVNASAWIKENLGEKYLLPAPRTFKTKSKSAQEAHEAIRPTEASRTPESLRASVDPRELKLYELIWRRFLASQLPDASLENTKVDINVNDHIFRASGSRLLFDGFIKIYPMKFSENILPELKEGDELKINSITPVQHFTEPPPRYNEASLVKALEKFGIGRPSTYAPTISTIQDRGYIEKDNERRLRPTETGKIVNGILVEHFPEIVDIGFTAKMEGELDEIAEGKATWQPVIKEFYDPFAKHLEEKYESVASQKVEEKTDEICPNCGKPMVIKRGRFGRFIACSGFPDCKTTKRIPEPSLNIKCPTCVVSPERKDDPGEVVRRRSKKGRYFFGCSKWPKCDFISWTLPGSAEDIKAKEKAAAKALKAAEAGEILTNLEEKEKARLNESVGQALPKEFRPNGSSGRAAEQPSEEV</sequence>
<dbReference type="InterPro" id="IPR013498">
    <property type="entry name" value="Topo_IA_Znf"/>
</dbReference>
<name>A0A1F5WYA4_9BACT</name>